<dbReference type="GeneID" id="9596484"/>
<proteinExistence type="predicted"/>
<keyword evidence="3" id="KW-1185">Reference proteome</keyword>
<dbReference type="Proteomes" id="UP000007431">
    <property type="component" value="Unassembled WGS sequence"/>
</dbReference>
<organism evidence="3">
    <name type="scientific">Schizophyllum commune (strain H4-8 / FGSC 9210)</name>
    <name type="common">Split gill fungus</name>
    <dbReference type="NCBI Taxonomy" id="578458"/>
    <lineage>
        <taxon>Eukaryota</taxon>
        <taxon>Fungi</taxon>
        <taxon>Dikarya</taxon>
        <taxon>Basidiomycota</taxon>
        <taxon>Agaricomycotina</taxon>
        <taxon>Agaricomycetes</taxon>
        <taxon>Agaricomycetidae</taxon>
        <taxon>Agaricales</taxon>
        <taxon>Schizophyllaceae</taxon>
        <taxon>Schizophyllum</taxon>
    </lineage>
</organism>
<dbReference type="OrthoDB" id="10319854at2759"/>
<dbReference type="RefSeq" id="XP_003031954.1">
    <property type="nucleotide sequence ID" value="XM_003031908.1"/>
</dbReference>
<dbReference type="HOGENOM" id="CLU_1469031_0_0_1"/>
<feature type="compositionally biased region" description="Basic and acidic residues" evidence="1">
    <location>
        <begin position="30"/>
        <end position="53"/>
    </location>
</feature>
<dbReference type="InParanoid" id="D8Q5Z2"/>
<gene>
    <name evidence="2" type="ORF">SCHCODRAFT_235139</name>
</gene>
<dbReference type="EMBL" id="GL377306">
    <property type="protein sequence ID" value="EFI97051.1"/>
    <property type="molecule type" value="Genomic_DNA"/>
</dbReference>
<dbReference type="VEuPathDB" id="FungiDB:SCHCODRAFT_02577691"/>
<dbReference type="KEGG" id="scm:SCHCO_02577691"/>
<evidence type="ECO:0000313" key="3">
    <source>
        <dbReference type="Proteomes" id="UP000007431"/>
    </source>
</evidence>
<evidence type="ECO:0000313" key="2">
    <source>
        <dbReference type="EMBL" id="EFI97051.1"/>
    </source>
</evidence>
<accession>D8Q5Z2</accession>
<evidence type="ECO:0000256" key="1">
    <source>
        <dbReference type="SAM" id="MobiDB-lite"/>
    </source>
</evidence>
<feature type="region of interest" description="Disordered" evidence="1">
    <location>
        <begin position="27"/>
        <end position="65"/>
    </location>
</feature>
<feature type="region of interest" description="Disordered" evidence="1">
    <location>
        <begin position="106"/>
        <end position="184"/>
    </location>
</feature>
<reference evidence="2 3" key="1">
    <citation type="journal article" date="2010" name="Nat. Biotechnol.">
        <title>Genome sequence of the model mushroom Schizophyllum commune.</title>
        <authorList>
            <person name="Ohm R.A."/>
            <person name="de Jong J.F."/>
            <person name="Lugones L.G."/>
            <person name="Aerts A."/>
            <person name="Kothe E."/>
            <person name="Stajich J.E."/>
            <person name="de Vries R.P."/>
            <person name="Record E."/>
            <person name="Levasseur A."/>
            <person name="Baker S.E."/>
            <person name="Bartholomew K.A."/>
            <person name="Coutinho P.M."/>
            <person name="Erdmann S."/>
            <person name="Fowler T.J."/>
            <person name="Gathman A.C."/>
            <person name="Lombard V."/>
            <person name="Henrissat B."/>
            <person name="Knabe N."/>
            <person name="Kuees U."/>
            <person name="Lilly W.W."/>
            <person name="Lindquist E."/>
            <person name="Lucas S."/>
            <person name="Magnuson J.K."/>
            <person name="Piumi F."/>
            <person name="Raudaskoski M."/>
            <person name="Salamov A."/>
            <person name="Schmutz J."/>
            <person name="Schwarze F.W.M.R."/>
            <person name="vanKuyk P.A."/>
            <person name="Horton J.S."/>
            <person name="Grigoriev I.V."/>
            <person name="Woesten H.A.B."/>
        </authorList>
    </citation>
    <scope>NUCLEOTIDE SEQUENCE [LARGE SCALE GENOMIC DNA]</scope>
    <source>
        <strain evidence="3">H4-8 / FGSC 9210</strain>
    </source>
</reference>
<name>D8Q5Z2_SCHCM</name>
<sequence>MFIQQVAKCARPARKFIQVGHGKWIPVDGQQRDAPHESKSSASKHVERVAAEKGHKHHTRPLQPPAPMVTELVKKPFSAVHRVEMVVVEAQVAVVEDWPLQEPSVVATQDPVPRSVAPRGNKPKGPRANTVSQKLPAVVTVRPVGSVKAKYRPKRRSLVNQLRAEGKKPAKCRPRPSRVQDSHK</sequence>
<protein>
    <submittedName>
        <fullName evidence="2">Uncharacterized protein</fullName>
    </submittedName>
</protein>
<dbReference type="AlphaFoldDB" id="D8Q5Z2"/>